<evidence type="ECO:0000313" key="5">
    <source>
        <dbReference type="Proteomes" id="UP000232323"/>
    </source>
</evidence>
<dbReference type="Proteomes" id="UP000232323">
    <property type="component" value="Unassembled WGS sequence"/>
</dbReference>
<dbReference type="PROSITE" id="PS51782">
    <property type="entry name" value="LYSM"/>
    <property type="match status" value="1"/>
</dbReference>
<dbReference type="AlphaFoldDB" id="A0A250X2K6"/>
<keyword evidence="5" id="KW-1185">Reference proteome</keyword>
<protein>
    <recommendedName>
        <fullName evidence="3">LysM domain-containing protein</fullName>
    </recommendedName>
</protein>
<reference evidence="4 5" key="1">
    <citation type="submission" date="2017-08" db="EMBL/GenBank/DDBJ databases">
        <title>Acidophilic green algal genome provides insights into adaptation to an acidic environment.</title>
        <authorList>
            <person name="Hirooka S."/>
            <person name="Hirose Y."/>
            <person name="Kanesaki Y."/>
            <person name="Higuchi S."/>
            <person name="Fujiwara T."/>
            <person name="Onuma R."/>
            <person name="Era A."/>
            <person name="Ohbayashi R."/>
            <person name="Uzuka A."/>
            <person name="Nozaki H."/>
            <person name="Yoshikawa H."/>
            <person name="Miyagishima S.Y."/>
        </authorList>
    </citation>
    <scope>NUCLEOTIDE SEQUENCE [LARGE SCALE GENOMIC DNA]</scope>
    <source>
        <strain evidence="4 5">NIES-2499</strain>
    </source>
</reference>
<sequence>MVHPALSLLILFLVTISPPDVSTLDNPEAGGSDGIVTEDRMEHIPASASAASVTGLISGKCQNSSQCSRSLLSLPSPSQRDGRGAVRDNVGNSGSRGPVTIDLFSGFPIDLTKTVPGCSYTVSNHGETLHSMGKSLDVMMDVLLALNPGKDLSNPSEVLPGDVLSIPCPGSSYPHFRPLYVAGCFFDYVIDAQHPSLLSLVKDPPKGVPGPFTVTGIWIANYQALKPGRSASNNSYNNSDRSSERWVDLTAPGQYTVGRKIFLPTCGHAGTLEDLVPGTGHPAEDCHLDLTKFNTASNISSNNISQVAKFLNMSSTQGIQTLYRLNSKESQTTASGRRTTDHHYGQKAGVQAEVALNISEGNEPLLPTSILKIPCPGSSALCGTLT</sequence>
<feature type="signal peptide" evidence="2">
    <location>
        <begin position="1"/>
        <end position="23"/>
    </location>
</feature>
<accession>A0A250X2K6</accession>
<dbReference type="InterPro" id="IPR018392">
    <property type="entry name" value="LysM"/>
</dbReference>
<feature type="domain" description="LysM" evidence="3">
    <location>
        <begin position="118"/>
        <end position="166"/>
    </location>
</feature>
<dbReference type="CDD" id="cd00118">
    <property type="entry name" value="LysM"/>
    <property type="match status" value="1"/>
</dbReference>
<proteinExistence type="predicted"/>
<name>A0A250X2K6_9CHLO</name>
<evidence type="ECO:0000256" key="2">
    <source>
        <dbReference type="SAM" id="SignalP"/>
    </source>
</evidence>
<feature type="chain" id="PRO_5012354753" description="LysM domain-containing protein" evidence="2">
    <location>
        <begin position="24"/>
        <end position="386"/>
    </location>
</feature>
<evidence type="ECO:0000259" key="3">
    <source>
        <dbReference type="PROSITE" id="PS51782"/>
    </source>
</evidence>
<keyword evidence="2" id="KW-0732">Signal</keyword>
<evidence type="ECO:0000256" key="1">
    <source>
        <dbReference type="SAM" id="MobiDB-lite"/>
    </source>
</evidence>
<organism evidence="4 5">
    <name type="scientific">Chlamydomonas eustigma</name>
    <dbReference type="NCBI Taxonomy" id="1157962"/>
    <lineage>
        <taxon>Eukaryota</taxon>
        <taxon>Viridiplantae</taxon>
        <taxon>Chlorophyta</taxon>
        <taxon>core chlorophytes</taxon>
        <taxon>Chlorophyceae</taxon>
        <taxon>CS clade</taxon>
        <taxon>Chlamydomonadales</taxon>
        <taxon>Chlamydomonadaceae</taxon>
        <taxon>Chlamydomonas</taxon>
    </lineage>
</organism>
<feature type="region of interest" description="Disordered" evidence="1">
    <location>
        <begin position="68"/>
        <end position="93"/>
    </location>
</feature>
<evidence type="ECO:0000313" key="4">
    <source>
        <dbReference type="EMBL" id="GAX77298.1"/>
    </source>
</evidence>
<dbReference type="InterPro" id="IPR036779">
    <property type="entry name" value="LysM_dom_sf"/>
</dbReference>
<dbReference type="Gene3D" id="3.10.350.10">
    <property type="entry name" value="LysM domain"/>
    <property type="match status" value="1"/>
</dbReference>
<gene>
    <name evidence="4" type="ORF">CEUSTIGMA_g4744.t1</name>
</gene>
<dbReference type="EMBL" id="BEGY01000023">
    <property type="protein sequence ID" value="GAX77298.1"/>
    <property type="molecule type" value="Genomic_DNA"/>
</dbReference>
<feature type="compositionally biased region" description="Low complexity" evidence="1">
    <location>
        <begin position="68"/>
        <end position="79"/>
    </location>
</feature>
<comment type="caution">
    <text evidence="4">The sequence shown here is derived from an EMBL/GenBank/DDBJ whole genome shotgun (WGS) entry which is preliminary data.</text>
</comment>
<dbReference type="OrthoDB" id="548506at2759"/>